<protein>
    <submittedName>
        <fullName evidence="2">F-box protein</fullName>
    </submittedName>
</protein>
<accession>A0A5N5H398</accession>
<proteinExistence type="predicted"/>
<name>A0A5N5H398_9ROSA</name>
<dbReference type="AlphaFoldDB" id="A0A5N5H398"/>
<keyword evidence="3" id="KW-1185">Reference proteome</keyword>
<dbReference type="InterPro" id="IPR057136">
    <property type="entry name" value="At2g35280_TPR_dom"/>
</dbReference>
<dbReference type="PANTHER" id="PTHR33784">
    <property type="entry name" value="OS05G0482100 PROTEIN"/>
    <property type="match status" value="1"/>
</dbReference>
<evidence type="ECO:0000259" key="1">
    <source>
        <dbReference type="Pfam" id="PF23310"/>
    </source>
</evidence>
<organism evidence="2 3">
    <name type="scientific">Pyrus ussuriensis x Pyrus communis</name>
    <dbReference type="NCBI Taxonomy" id="2448454"/>
    <lineage>
        <taxon>Eukaryota</taxon>
        <taxon>Viridiplantae</taxon>
        <taxon>Streptophyta</taxon>
        <taxon>Embryophyta</taxon>
        <taxon>Tracheophyta</taxon>
        <taxon>Spermatophyta</taxon>
        <taxon>Magnoliopsida</taxon>
        <taxon>eudicotyledons</taxon>
        <taxon>Gunneridae</taxon>
        <taxon>Pentapetalae</taxon>
        <taxon>rosids</taxon>
        <taxon>fabids</taxon>
        <taxon>Rosales</taxon>
        <taxon>Rosaceae</taxon>
        <taxon>Amygdaloideae</taxon>
        <taxon>Maleae</taxon>
        <taxon>Pyrus</taxon>
    </lineage>
</organism>
<evidence type="ECO:0000313" key="3">
    <source>
        <dbReference type="Proteomes" id="UP000327157"/>
    </source>
</evidence>
<dbReference type="Pfam" id="PF23310">
    <property type="entry name" value="TPR_27"/>
    <property type="match status" value="1"/>
</dbReference>
<dbReference type="Proteomes" id="UP000327157">
    <property type="component" value="Chromosome 4"/>
</dbReference>
<reference evidence="3" key="2">
    <citation type="submission" date="2019-10" db="EMBL/GenBank/DDBJ databases">
        <title>A de novo genome assembly of a pear dwarfing rootstock.</title>
        <authorList>
            <person name="Wang F."/>
            <person name="Wang J."/>
            <person name="Li S."/>
            <person name="Zhang Y."/>
            <person name="Fang M."/>
            <person name="Ma L."/>
            <person name="Zhao Y."/>
            <person name="Jiang S."/>
        </authorList>
    </citation>
    <scope>NUCLEOTIDE SEQUENCE [LARGE SCALE GENOMIC DNA]</scope>
</reference>
<evidence type="ECO:0000313" key="2">
    <source>
        <dbReference type="EMBL" id="KAB2622386.1"/>
    </source>
</evidence>
<reference evidence="2 3" key="1">
    <citation type="submission" date="2019-09" db="EMBL/GenBank/DDBJ databases">
        <authorList>
            <person name="Ou C."/>
        </authorList>
    </citation>
    <scope>NUCLEOTIDE SEQUENCE [LARGE SCALE GENOMIC DNA]</scope>
    <source>
        <strain evidence="2">S2</strain>
        <tissue evidence="2">Leaf</tissue>
    </source>
</reference>
<dbReference type="OrthoDB" id="1865546at2759"/>
<feature type="domain" description="At2g35280-like TPR" evidence="1">
    <location>
        <begin position="65"/>
        <end position="103"/>
    </location>
</feature>
<reference evidence="2 3" key="3">
    <citation type="submission" date="2019-11" db="EMBL/GenBank/DDBJ databases">
        <title>A de novo genome assembly of a pear dwarfing rootstock.</title>
        <authorList>
            <person name="Wang F."/>
            <person name="Wang J."/>
            <person name="Li S."/>
            <person name="Zhang Y."/>
            <person name="Fang M."/>
            <person name="Ma L."/>
            <person name="Zhao Y."/>
            <person name="Jiang S."/>
        </authorList>
    </citation>
    <scope>NUCLEOTIDE SEQUENCE [LARGE SCALE GENOMIC DNA]</scope>
    <source>
        <strain evidence="2">S2</strain>
        <tissue evidence="2">Leaf</tissue>
    </source>
</reference>
<gene>
    <name evidence="2" type="ORF">D8674_024568</name>
</gene>
<dbReference type="PANTHER" id="PTHR33784:SF10">
    <property type="entry name" value="F-BOX PROTEIN"/>
    <property type="match status" value="1"/>
</dbReference>
<comment type="caution">
    <text evidence="2">The sequence shown here is derived from an EMBL/GenBank/DDBJ whole genome shotgun (WGS) entry which is preliminary data.</text>
</comment>
<dbReference type="InterPro" id="IPR040338">
    <property type="entry name" value="At1g67623-like"/>
</dbReference>
<dbReference type="EMBL" id="SMOL01000231">
    <property type="protein sequence ID" value="KAB2622386.1"/>
    <property type="molecule type" value="Genomic_DNA"/>
</dbReference>
<sequence length="110" mass="12695">MKQAKTTSTPTQSLLHELLVQKLTKVVSRSLKYLFLAKMVCKKFNQISQDNRIFEHINIREFEGFNPFTSWSNNEDVSTFLKRCMECGNSNALYMLGMDTSFKTVTGSRN</sequence>